<gene>
    <name evidence="1" type="ORF">CLV62_104162</name>
</gene>
<name>A0A2V3PTP0_9BACT</name>
<dbReference type="Proteomes" id="UP000247973">
    <property type="component" value="Unassembled WGS sequence"/>
</dbReference>
<dbReference type="AlphaFoldDB" id="A0A2V3PTP0"/>
<proteinExistence type="predicted"/>
<accession>A0A2V3PTP0</accession>
<protein>
    <submittedName>
        <fullName evidence="1">Uncharacterized protein</fullName>
    </submittedName>
</protein>
<evidence type="ECO:0000313" key="2">
    <source>
        <dbReference type="Proteomes" id="UP000247973"/>
    </source>
</evidence>
<keyword evidence="2" id="KW-1185">Reference proteome</keyword>
<sequence>MGTMTDIMQNHFDMILEKAQNKKQIAFCNWAKSQIREIGLSPVKDFFSENEIKELRKEHKFSYRECFRTAAILALEYPNISYVEGYSFNSGIHFPHAINRIILPDGSEFFFDFQMEIISKHKVEELSFVVLKIFTDDELAEEIELPKKRYAERVLNWYFDIYSTSKK</sequence>
<organism evidence="1 2">
    <name type="scientific">Dysgonomonas alginatilytica</name>
    <dbReference type="NCBI Taxonomy" id="1605892"/>
    <lineage>
        <taxon>Bacteria</taxon>
        <taxon>Pseudomonadati</taxon>
        <taxon>Bacteroidota</taxon>
        <taxon>Bacteroidia</taxon>
        <taxon>Bacteroidales</taxon>
        <taxon>Dysgonomonadaceae</taxon>
        <taxon>Dysgonomonas</taxon>
    </lineage>
</organism>
<evidence type="ECO:0000313" key="1">
    <source>
        <dbReference type="EMBL" id="PXV66901.1"/>
    </source>
</evidence>
<comment type="caution">
    <text evidence="1">The sequence shown here is derived from an EMBL/GenBank/DDBJ whole genome shotgun (WGS) entry which is preliminary data.</text>
</comment>
<reference evidence="1 2" key="1">
    <citation type="submission" date="2018-03" db="EMBL/GenBank/DDBJ databases">
        <title>Genomic Encyclopedia of Archaeal and Bacterial Type Strains, Phase II (KMG-II): from individual species to whole genera.</title>
        <authorList>
            <person name="Goeker M."/>
        </authorList>
    </citation>
    <scope>NUCLEOTIDE SEQUENCE [LARGE SCALE GENOMIC DNA]</scope>
    <source>
        <strain evidence="1 2">DSM 100214</strain>
    </source>
</reference>
<dbReference type="EMBL" id="QICL01000004">
    <property type="protein sequence ID" value="PXV66901.1"/>
    <property type="molecule type" value="Genomic_DNA"/>
</dbReference>